<organism evidence="1 3">
    <name type="scientific">Methanobacterium veterum</name>
    <dbReference type="NCBI Taxonomy" id="408577"/>
    <lineage>
        <taxon>Archaea</taxon>
        <taxon>Methanobacteriati</taxon>
        <taxon>Methanobacteriota</taxon>
        <taxon>Methanomada group</taxon>
        <taxon>Methanobacteria</taxon>
        <taxon>Methanobacteriales</taxon>
        <taxon>Methanobacteriaceae</taxon>
        <taxon>Methanobacterium</taxon>
    </lineage>
</organism>
<proteinExistence type="predicted"/>
<keyword evidence="3" id="KW-1185">Reference proteome</keyword>
<dbReference type="EMBL" id="JAPVER010000020">
    <property type="protein sequence ID" value="MCZ3367259.1"/>
    <property type="molecule type" value="Genomic_DNA"/>
</dbReference>
<evidence type="ECO:0000313" key="2">
    <source>
        <dbReference type="EMBL" id="MCZ3373593.1"/>
    </source>
</evidence>
<dbReference type="Proteomes" id="UP001068021">
    <property type="component" value="Unassembled WGS sequence"/>
</dbReference>
<accession>A0A9E5DM05</accession>
<dbReference type="EMBL" id="JAPVES010000030">
    <property type="protein sequence ID" value="MCZ3373593.1"/>
    <property type="molecule type" value="Genomic_DNA"/>
</dbReference>
<gene>
    <name evidence="2" type="ORF">O3H35_13170</name>
    <name evidence="1" type="ORF">O3H54_15320</name>
</gene>
<name>A0A9E5DM05_9EURY</name>
<evidence type="ECO:0000313" key="3">
    <source>
        <dbReference type="Proteomes" id="UP001068021"/>
    </source>
</evidence>
<evidence type="ECO:0000313" key="1">
    <source>
        <dbReference type="EMBL" id="MCZ3367259.1"/>
    </source>
</evidence>
<dbReference type="RefSeq" id="WP_048082511.1">
    <property type="nucleotide sequence ID" value="NZ_JAPVER010000020.1"/>
</dbReference>
<reference evidence="1" key="1">
    <citation type="submission" date="2022-12" db="EMBL/GenBank/DDBJ databases">
        <title>Reclassification of two methanogenic archaea species isolated from the Kolyma lowland permafrost.</title>
        <authorList>
            <person name="Trubitsyn V.E."/>
            <person name="Rivkina E.M."/>
            <person name="Shcherbakova V.A."/>
        </authorList>
    </citation>
    <scope>NUCLEOTIDE SEQUENCE</scope>
    <source>
        <strain evidence="1">M2</strain>
        <strain evidence="2">MK4</strain>
    </source>
</reference>
<protein>
    <submittedName>
        <fullName evidence="1">Uncharacterized protein</fullName>
    </submittedName>
</protein>
<sequence>MARNVIYFPYMELLEDQWLNQVLLYWDDVYSIIPSNYKSNTFVLSDYTVKLIREELVKTFNPDDYLNPDYLSEKKLYNFYNLFLDHVKREEYPVPNDTKIRSMLPTLSVHMDKLAYYNEEQNILRDLDKLGLVKEKNFPWIEVEEYTAKSYIAYLAAFGGELPEIQASPVTNDPKELKPYTPSYYQNGQIKIEKDEMRTTILDNILPTPNDPIDIEILKKFKNRHSDDLIEFRKYIESEIHDLLKERDLSYRNELKEDFVVETQDRINEISESMKKKGWKINKGMCLNIVGAILDSVNAIPASLDYHHINPLLLGKAVLNGAKTIYEVYNYNNNGIKDDDLAYAIYCKKELFKD</sequence>
<dbReference type="AlphaFoldDB" id="A0A9E5DM05"/>
<comment type="caution">
    <text evidence="1">The sequence shown here is derived from an EMBL/GenBank/DDBJ whole genome shotgun (WGS) entry which is preliminary data.</text>
</comment>
<dbReference type="Proteomes" id="UP001074446">
    <property type="component" value="Unassembled WGS sequence"/>
</dbReference>